<dbReference type="Pfam" id="PF01425">
    <property type="entry name" value="Amidase"/>
    <property type="match status" value="1"/>
</dbReference>
<keyword evidence="3 6" id="KW-0067">ATP-binding</keyword>
<comment type="similarity">
    <text evidence="6">Belongs to the amidase family. GatA subfamily.</text>
</comment>
<feature type="region of interest" description="Disordered" evidence="7">
    <location>
        <begin position="480"/>
        <end position="515"/>
    </location>
</feature>
<dbReference type="GO" id="GO:0006412">
    <property type="term" value="P:translation"/>
    <property type="evidence" value="ECO:0007669"/>
    <property type="project" value="UniProtKB-UniRule"/>
</dbReference>
<evidence type="ECO:0000256" key="5">
    <source>
        <dbReference type="ARBA" id="ARBA00025295"/>
    </source>
</evidence>
<organism evidence="9 10">
    <name type="scientific">Candidatus Limivivens merdigallinarum</name>
    <dbReference type="NCBI Taxonomy" id="2840859"/>
    <lineage>
        <taxon>Bacteria</taxon>
        <taxon>Bacillati</taxon>
        <taxon>Bacillota</taxon>
        <taxon>Clostridia</taxon>
        <taxon>Lachnospirales</taxon>
        <taxon>Lachnospiraceae</taxon>
        <taxon>Lachnospiraceae incertae sedis</taxon>
        <taxon>Candidatus Limivivens</taxon>
    </lineage>
</organism>
<comment type="function">
    <text evidence="5 6">Allows the formation of correctly charged Gln-tRNA(Gln) through the transamidation of misacylated Glu-tRNA(Gln) in organisms which lack glutaminyl-tRNA synthetase. The reaction takes place in the presence of glutamine and ATP through an activated gamma-phospho-Glu-tRNA(Gln).</text>
</comment>
<dbReference type="GO" id="GO:0030956">
    <property type="term" value="C:glutamyl-tRNA(Gln) amidotransferase complex"/>
    <property type="evidence" value="ECO:0007669"/>
    <property type="project" value="InterPro"/>
</dbReference>
<dbReference type="InterPro" id="IPR004412">
    <property type="entry name" value="GatA"/>
</dbReference>
<keyword evidence="1 6" id="KW-0436">Ligase</keyword>
<evidence type="ECO:0000313" key="10">
    <source>
        <dbReference type="Proteomes" id="UP000886886"/>
    </source>
</evidence>
<dbReference type="InterPro" id="IPR000120">
    <property type="entry name" value="Amidase"/>
</dbReference>
<reference evidence="9" key="1">
    <citation type="submission" date="2020-10" db="EMBL/GenBank/DDBJ databases">
        <authorList>
            <person name="Gilroy R."/>
        </authorList>
    </citation>
    <scope>NUCLEOTIDE SEQUENCE</scope>
    <source>
        <strain evidence="9">ChiSjej3B21-11622</strain>
    </source>
</reference>
<dbReference type="PANTHER" id="PTHR11895">
    <property type="entry name" value="TRANSAMIDASE"/>
    <property type="match status" value="1"/>
</dbReference>
<comment type="catalytic activity">
    <reaction evidence="6">
        <text>L-glutamyl-tRNA(Gln) + L-glutamine + ATP + H2O = L-glutaminyl-tRNA(Gln) + L-glutamate + ADP + phosphate + H(+)</text>
        <dbReference type="Rhea" id="RHEA:17521"/>
        <dbReference type="Rhea" id="RHEA-COMP:9681"/>
        <dbReference type="Rhea" id="RHEA-COMP:9684"/>
        <dbReference type="ChEBI" id="CHEBI:15377"/>
        <dbReference type="ChEBI" id="CHEBI:15378"/>
        <dbReference type="ChEBI" id="CHEBI:29985"/>
        <dbReference type="ChEBI" id="CHEBI:30616"/>
        <dbReference type="ChEBI" id="CHEBI:43474"/>
        <dbReference type="ChEBI" id="CHEBI:58359"/>
        <dbReference type="ChEBI" id="CHEBI:78520"/>
        <dbReference type="ChEBI" id="CHEBI:78521"/>
        <dbReference type="ChEBI" id="CHEBI:456216"/>
        <dbReference type="EC" id="6.3.5.7"/>
    </reaction>
</comment>
<dbReference type="HAMAP" id="MF_00120">
    <property type="entry name" value="GatA"/>
    <property type="match status" value="1"/>
</dbReference>
<keyword evidence="2 6" id="KW-0547">Nucleotide-binding</keyword>
<proteinExistence type="inferred from homology"/>
<dbReference type="InterPro" id="IPR023631">
    <property type="entry name" value="Amidase_dom"/>
</dbReference>
<dbReference type="EMBL" id="DVFT01000011">
    <property type="protein sequence ID" value="HIQ95051.1"/>
    <property type="molecule type" value="Genomic_DNA"/>
</dbReference>
<dbReference type="PANTHER" id="PTHR11895:SF151">
    <property type="entry name" value="GLUTAMYL-TRNA(GLN) AMIDOTRANSFERASE SUBUNIT A"/>
    <property type="match status" value="1"/>
</dbReference>
<evidence type="ECO:0000256" key="6">
    <source>
        <dbReference type="HAMAP-Rule" id="MF_00120"/>
    </source>
</evidence>
<accession>A0A9D0ZSJ2</accession>
<evidence type="ECO:0000256" key="7">
    <source>
        <dbReference type="SAM" id="MobiDB-lite"/>
    </source>
</evidence>
<dbReference type="AlphaFoldDB" id="A0A9D0ZSJ2"/>
<feature type="compositionally biased region" description="Basic and acidic residues" evidence="7">
    <location>
        <begin position="502"/>
        <end position="515"/>
    </location>
</feature>
<dbReference type="SUPFAM" id="SSF75304">
    <property type="entry name" value="Amidase signature (AS) enzymes"/>
    <property type="match status" value="1"/>
</dbReference>
<comment type="caution">
    <text evidence="9">The sequence shown here is derived from an EMBL/GenBank/DDBJ whole genome shotgun (WGS) entry which is preliminary data.</text>
</comment>
<evidence type="ECO:0000313" key="9">
    <source>
        <dbReference type="EMBL" id="HIQ95051.1"/>
    </source>
</evidence>
<feature type="domain" description="Amidase" evidence="8">
    <location>
        <begin position="24"/>
        <end position="470"/>
    </location>
</feature>
<evidence type="ECO:0000256" key="1">
    <source>
        <dbReference type="ARBA" id="ARBA00022598"/>
    </source>
</evidence>
<evidence type="ECO:0000256" key="2">
    <source>
        <dbReference type="ARBA" id="ARBA00022741"/>
    </source>
</evidence>
<dbReference type="GO" id="GO:0050567">
    <property type="term" value="F:glutaminyl-tRNA synthase (glutamine-hydrolyzing) activity"/>
    <property type="evidence" value="ECO:0007669"/>
    <property type="project" value="UniProtKB-UniRule"/>
</dbReference>
<dbReference type="Proteomes" id="UP000886886">
    <property type="component" value="Unassembled WGS sequence"/>
</dbReference>
<keyword evidence="4 6" id="KW-0648">Protein biosynthesis</keyword>
<reference evidence="9" key="2">
    <citation type="journal article" date="2021" name="PeerJ">
        <title>Extensive microbial diversity within the chicken gut microbiome revealed by metagenomics and culture.</title>
        <authorList>
            <person name="Gilroy R."/>
            <person name="Ravi A."/>
            <person name="Getino M."/>
            <person name="Pursley I."/>
            <person name="Horton D.L."/>
            <person name="Alikhan N.F."/>
            <person name="Baker D."/>
            <person name="Gharbi K."/>
            <person name="Hall N."/>
            <person name="Watson M."/>
            <person name="Adriaenssens E.M."/>
            <person name="Foster-Nyarko E."/>
            <person name="Jarju S."/>
            <person name="Secka A."/>
            <person name="Antonio M."/>
            <person name="Oren A."/>
            <person name="Chaudhuri R.R."/>
            <person name="La Ragione R."/>
            <person name="Hildebrand F."/>
            <person name="Pallen M.J."/>
        </authorList>
    </citation>
    <scope>NUCLEOTIDE SEQUENCE</scope>
    <source>
        <strain evidence="9">ChiSjej3B21-11622</strain>
    </source>
</reference>
<dbReference type="NCBIfam" id="TIGR00132">
    <property type="entry name" value="gatA"/>
    <property type="match status" value="1"/>
</dbReference>
<feature type="active site" description="Charge relay system" evidence="6">
    <location>
        <position position="154"/>
    </location>
</feature>
<dbReference type="Gene3D" id="3.90.1300.10">
    <property type="entry name" value="Amidase signature (AS) domain"/>
    <property type="match status" value="1"/>
</dbReference>
<feature type="compositionally biased region" description="Basic and acidic residues" evidence="7">
    <location>
        <begin position="480"/>
        <end position="494"/>
    </location>
</feature>
<name>A0A9D0ZSJ2_9FIRM</name>
<feature type="active site" description="Acyl-ester intermediate" evidence="6">
    <location>
        <position position="178"/>
    </location>
</feature>
<gene>
    <name evidence="6 9" type="primary">gatA</name>
    <name evidence="9" type="ORF">IAB26_00665</name>
</gene>
<feature type="active site" description="Charge relay system" evidence="6">
    <location>
        <position position="79"/>
    </location>
</feature>
<sequence>MEIKDLTALELSKEIQSGHVSVQEALKSTLEEISKKEKNVHAYLNVWEKEALSRAKIVEKEIREGRLKGPLAGVPVAVKDNICTEGMETTCASRMLKGFRPPYQAEAVSRLLEAGAVIVGKTNMDEFAMGSTTETSAFGVTRNPWNPDHVPGGSSGGSCAAVAAGECYLALGSDTGGSIRQPASHCGVVGLKPTYGTVSRSGLIAYGSSLDQIGPVGKTVADCAAALEAVASWDRKDSTSLNRGPLGLLEELEAFDGSLHGMRIGVPKEFLSKGVQREVQQAVADAVEILTRRGAQIEFFSLELTDYAIPTYYIIASAEASSNLSRFDGVKYGYRAIEAEDLHKMYRMTRSKGFGEEVKRRIMLGSFVLSSGYYDAYYLKALKAKTLIKQAFDRAFERFDVILGPVAPTSAPKIGESLQDPLSMYLGDIYTVLSNLAALPAISVPALLDDAGLPVGIQLMSDCFQEKKLLRAAKAFEEERGELKAHAPKEEPSHGKVSQKAAKQDRSGLGEVTAK</sequence>
<evidence type="ECO:0000259" key="8">
    <source>
        <dbReference type="Pfam" id="PF01425"/>
    </source>
</evidence>
<dbReference type="GO" id="GO:0005524">
    <property type="term" value="F:ATP binding"/>
    <property type="evidence" value="ECO:0007669"/>
    <property type="project" value="UniProtKB-KW"/>
</dbReference>
<evidence type="ECO:0000256" key="3">
    <source>
        <dbReference type="ARBA" id="ARBA00022840"/>
    </source>
</evidence>
<dbReference type="InterPro" id="IPR036928">
    <property type="entry name" value="AS_sf"/>
</dbReference>
<dbReference type="EC" id="6.3.5.7" evidence="6"/>
<evidence type="ECO:0000256" key="4">
    <source>
        <dbReference type="ARBA" id="ARBA00022917"/>
    </source>
</evidence>
<protein>
    <recommendedName>
        <fullName evidence="6">Glutamyl-tRNA(Gln) amidotransferase subunit A</fullName>
        <shortName evidence="6">Glu-ADT subunit A</shortName>
        <ecNumber evidence="6">6.3.5.7</ecNumber>
    </recommendedName>
</protein>
<comment type="subunit">
    <text evidence="6">Heterotrimer of A, B and C subunits.</text>
</comment>